<evidence type="ECO:0000259" key="5">
    <source>
        <dbReference type="PROSITE" id="PS50931"/>
    </source>
</evidence>
<dbReference type="AlphaFoldDB" id="A0A366J9V0"/>
<dbReference type="SUPFAM" id="SSF53850">
    <property type="entry name" value="Periplasmic binding protein-like II"/>
    <property type="match status" value="1"/>
</dbReference>
<feature type="domain" description="HTH lysR-type" evidence="5">
    <location>
        <begin position="1"/>
        <end position="58"/>
    </location>
</feature>
<dbReference type="InterPro" id="IPR005119">
    <property type="entry name" value="LysR_subst-bd"/>
</dbReference>
<dbReference type="InterPro" id="IPR000847">
    <property type="entry name" value="LysR_HTH_N"/>
</dbReference>
<comment type="similarity">
    <text evidence="1">Belongs to the LysR transcriptional regulatory family.</text>
</comment>
<dbReference type="Gene3D" id="1.10.10.10">
    <property type="entry name" value="Winged helix-like DNA-binding domain superfamily/Winged helix DNA-binding domain"/>
    <property type="match status" value="1"/>
</dbReference>
<keyword evidence="7" id="KW-1185">Reference proteome</keyword>
<dbReference type="Pfam" id="PF00126">
    <property type="entry name" value="HTH_1"/>
    <property type="match status" value="1"/>
</dbReference>
<dbReference type="SUPFAM" id="SSF46785">
    <property type="entry name" value="Winged helix' DNA-binding domain"/>
    <property type="match status" value="1"/>
</dbReference>
<evidence type="ECO:0000256" key="2">
    <source>
        <dbReference type="ARBA" id="ARBA00023015"/>
    </source>
</evidence>
<dbReference type="PANTHER" id="PTHR30126">
    <property type="entry name" value="HTH-TYPE TRANSCRIPTIONAL REGULATOR"/>
    <property type="match status" value="1"/>
</dbReference>
<evidence type="ECO:0000256" key="1">
    <source>
        <dbReference type="ARBA" id="ARBA00009437"/>
    </source>
</evidence>
<dbReference type="InterPro" id="IPR036388">
    <property type="entry name" value="WH-like_DNA-bd_sf"/>
</dbReference>
<dbReference type="PROSITE" id="PS50931">
    <property type="entry name" value="HTH_LYSR"/>
    <property type="match status" value="1"/>
</dbReference>
<dbReference type="Pfam" id="PF03466">
    <property type="entry name" value="LysR_substrate"/>
    <property type="match status" value="1"/>
</dbReference>
<dbReference type="EMBL" id="QNSE01000005">
    <property type="protein sequence ID" value="RBP83791.1"/>
    <property type="molecule type" value="Genomic_DNA"/>
</dbReference>
<gene>
    <name evidence="6" type="ORF">DFP80_105111</name>
</gene>
<proteinExistence type="inferred from homology"/>
<keyword evidence="2" id="KW-0805">Transcription regulation</keyword>
<dbReference type="FunFam" id="1.10.10.10:FF:000001">
    <property type="entry name" value="LysR family transcriptional regulator"/>
    <property type="match status" value="1"/>
</dbReference>
<evidence type="ECO:0000313" key="7">
    <source>
        <dbReference type="Proteomes" id="UP000252792"/>
    </source>
</evidence>
<dbReference type="InterPro" id="IPR036390">
    <property type="entry name" value="WH_DNA-bd_sf"/>
</dbReference>
<dbReference type="GO" id="GO:0000976">
    <property type="term" value="F:transcription cis-regulatory region binding"/>
    <property type="evidence" value="ECO:0007669"/>
    <property type="project" value="TreeGrafter"/>
</dbReference>
<accession>A0A366J9V0</accession>
<evidence type="ECO:0000313" key="6">
    <source>
        <dbReference type="EMBL" id="RBP83791.1"/>
    </source>
</evidence>
<dbReference type="PRINTS" id="PR00039">
    <property type="entry name" value="HTHLYSR"/>
</dbReference>
<dbReference type="Proteomes" id="UP000252792">
    <property type="component" value="Unassembled WGS sequence"/>
</dbReference>
<evidence type="ECO:0000256" key="3">
    <source>
        <dbReference type="ARBA" id="ARBA00023125"/>
    </source>
</evidence>
<organism evidence="6 7">
    <name type="scientific">Marinomonas rhizomae</name>
    <dbReference type="NCBI Taxonomy" id="491948"/>
    <lineage>
        <taxon>Bacteria</taxon>
        <taxon>Pseudomonadati</taxon>
        <taxon>Pseudomonadota</taxon>
        <taxon>Gammaproteobacteria</taxon>
        <taxon>Oceanospirillales</taxon>
        <taxon>Oceanospirillaceae</taxon>
        <taxon>Marinomonas</taxon>
    </lineage>
</organism>
<reference evidence="6 7" key="1">
    <citation type="submission" date="2018-06" db="EMBL/GenBank/DDBJ databases">
        <title>Genomic Encyclopedia of Type Strains, Phase III (KMG-III): the genomes of soil and plant-associated and newly described type strains.</title>
        <authorList>
            <person name="Whitman W."/>
        </authorList>
    </citation>
    <scope>NUCLEOTIDE SEQUENCE [LARGE SCALE GENOMIC DNA]</scope>
    <source>
        <strain evidence="6 7">CECT 7377</strain>
    </source>
</reference>
<sequence length="302" mass="34211">MNFDQLKTFLWVAKLGGVRRAAQQMNLSQPAVSARISALEEELGIKLFDRQKSGVVLTKEGLLLRSHAERVESYLSQIRAELTPSEEVKGTLRIGVAETIAQSWLSEFLSALRKHYPKLVVELSVDISMNLRDQLLSRNMDLVFLMGPLSEGNVENITLPSFELGWFCHPQTENKDLGSTPIISFSRLSRPYQELMSELMRRYREVGQVFPSTSLSTSFEMIASGIGVGVLPIQLAQRFIEANRLISFDPGWVPEDLIFTASYLNDPRDHTVYQVAQLALQIAKEYDKKTKPQKSEERNKSF</sequence>
<dbReference type="Gene3D" id="3.40.190.290">
    <property type="match status" value="1"/>
</dbReference>
<comment type="caution">
    <text evidence="6">The sequence shown here is derived from an EMBL/GenBank/DDBJ whole genome shotgun (WGS) entry which is preliminary data.</text>
</comment>
<evidence type="ECO:0000256" key="4">
    <source>
        <dbReference type="ARBA" id="ARBA00023163"/>
    </source>
</evidence>
<keyword evidence="3 6" id="KW-0238">DNA-binding</keyword>
<keyword evidence="4" id="KW-0804">Transcription</keyword>
<dbReference type="CDD" id="cd05466">
    <property type="entry name" value="PBP2_LTTR_substrate"/>
    <property type="match status" value="1"/>
</dbReference>
<dbReference type="OrthoDB" id="9786526at2"/>
<dbReference type="PANTHER" id="PTHR30126:SF77">
    <property type="entry name" value="TRANSCRIPTIONAL REGULATORY PROTEIN"/>
    <property type="match status" value="1"/>
</dbReference>
<dbReference type="GO" id="GO:0003700">
    <property type="term" value="F:DNA-binding transcription factor activity"/>
    <property type="evidence" value="ECO:0007669"/>
    <property type="project" value="InterPro"/>
</dbReference>
<name>A0A366J9V0_9GAMM</name>
<protein>
    <submittedName>
        <fullName evidence="6">DNA-binding transcriptional LysR family regulator</fullName>
    </submittedName>
</protein>
<dbReference type="RefSeq" id="WP_113916155.1">
    <property type="nucleotide sequence ID" value="NZ_QNSE01000005.1"/>
</dbReference>